<dbReference type="Pfam" id="PF05699">
    <property type="entry name" value="Dimer_Tnp_hAT"/>
    <property type="match status" value="1"/>
</dbReference>
<evidence type="ECO:0000313" key="4">
    <source>
        <dbReference type="EMBL" id="KAK8944594.1"/>
    </source>
</evidence>
<evidence type="ECO:0000259" key="3">
    <source>
        <dbReference type="Pfam" id="PF05699"/>
    </source>
</evidence>
<gene>
    <name evidence="4" type="ORF">KSP39_PZI007704</name>
</gene>
<feature type="domain" description="HAT C-terminal dimerisation" evidence="3">
    <location>
        <begin position="503"/>
        <end position="569"/>
    </location>
</feature>
<keyword evidence="5" id="KW-1185">Reference proteome</keyword>
<comment type="caution">
    <text evidence="4">The sequence shown here is derived from an EMBL/GenBank/DDBJ whole genome shotgun (WGS) entry which is preliminary data.</text>
</comment>
<dbReference type="InterPro" id="IPR007021">
    <property type="entry name" value="DUF659"/>
</dbReference>
<dbReference type="PANTHER" id="PTHR32166:SF122">
    <property type="entry name" value="OS09G0499600 PROTEIN"/>
    <property type="match status" value="1"/>
</dbReference>
<sequence>MAVSMTEKQAFPDFADVDTFGSDEDMDDVGAKIHGCGPSGVPKKSRTKGPMDVFFAPNIEKKIKQKGQHQQMKQTSINEACKKELRGRACKHLAQWMYDAAIPFNAVTYRSFAVMIESIGQFGVGLKPPSYHEVRVPLLNNEVAEVQKMMKNYEDEWRLFGCSIMADGWTDKKQRTLINFLVNSPKGTFFLEFVDTSDYAKTGERMFELLDRVVERVGEANVVQVVTDSASNNVLAGKLLEAKRPHLYWTPCAAHCIDLMLEDIGKMPNISRTIKRAMNINSYIYVRPGLVNMLRSFTGKVELVRPAVTRFATSFLALQRIHKQRTNLRKMFTSTEWTSSKWAKETGGKQIQSIIYMVSFWSTIVYILKIFGPLVRVLRLVDGEKRPAMGYIYEAMDRAKETIMSSFNGKEDKYKEVLAIVDRRWENQLHRPLHAAAHYLNPKFFYSNSEMALDGEVMRGLYQTMQKLIPSPETQDIIMDQLSLYRNAEGLFGMQFAVRHRKTKSPAEWWQSYGADTPDLTKFAVKILSLTCSSSGCERNWSFFEHVHCKKRNRLAQQRLNDLVFVKYNRVLRRRYDSRDRIDPISLKDIDDSNEWLMGRMEEDEEVEQDDDIVFDDELLTWGAVARASGVEEDIYSTRLSKGKLVADKGSTSKKKAHTQTMHTDDVEDEEEVEFNEEEECFTNWAPGSLNFSELGAQFAQFQRIGRPIRSISANWAPNSLNFSELGAQFAQFQRIGRPIPTISANWAPNSLNFSELGAQFAQFPFPPIFAPHVPQARACALRLGFRGPLRLGAPCAFDNLDDIDNRLCGTQSWPPHHCDSAVPGLDHSGRRFSKPRDTTGVSLCKQSALAKR</sequence>
<dbReference type="PANTHER" id="PTHR32166">
    <property type="entry name" value="OSJNBA0013A04.12 PROTEIN"/>
    <property type="match status" value="1"/>
</dbReference>
<evidence type="ECO:0000256" key="1">
    <source>
        <dbReference type="SAM" id="MobiDB-lite"/>
    </source>
</evidence>
<dbReference type="AlphaFoldDB" id="A0AAP0BMY3"/>
<accession>A0AAP0BMY3</accession>
<name>A0AAP0BMY3_9ASPA</name>
<dbReference type="InterPro" id="IPR012337">
    <property type="entry name" value="RNaseH-like_sf"/>
</dbReference>
<organism evidence="4 5">
    <name type="scientific">Platanthera zijinensis</name>
    <dbReference type="NCBI Taxonomy" id="2320716"/>
    <lineage>
        <taxon>Eukaryota</taxon>
        <taxon>Viridiplantae</taxon>
        <taxon>Streptophyta</taxon>
        <taxon>Embryophyta</taxon>
        <taxon>Tracheophyta</taxon>
        <taxon>Spermatophyta</taxon>
        <taxon>Magnoliopsida</taxon>
        <taxon>Liliopsida</taxon>
        <taxon>Asparagales</taxon>
        <taxon>Orchidaceae</taxon>
        <taxon>Orchidoideae</taxon>
        <taxon>Orchideae</taxon>
        <taxon>Orchidinae</taxon>
        <taxon>Platanthera</taxon>
    </lineage>
</organism>
<dbReference type="EMBL" id="JBBWWQ010000006">
    <property type="protein sequence ID" value="KAK8944594.1"/>
    <property type="molecule type" value="Genomic_DNA"/>
</dbReference>
<dbReference type="GO" id="GO:0046983">
    <property type="term" value="F:protein dimerization activity"/>
    <property type="evidence" value="ECO:0007669"/>
    <property type="project" value="InterPro"/>
</dbReference>
<dbReference type="SUPFAM" id="SSF53098">
    <property type="entry name" value="Ribonuclease H-like"/>
    <property type="match status" value="1"/>
</dbReference>
<dbReference type="InterPro" id="IPR008906">
    <property type="entry name" value="HATC_C_dom"/>
</dbReference>
<dbReference type="Proteomes" id="UP001418222">
    <property type="component" value="Unassembled WGS sequence"/>
</dbReference>
<dbReference type="Pfam" id="PF04937">
    <property type="entry name" value="DUF659"/>
    <property type="match status" value="1"/>
</dbReference>
<feature type="domain" description="DUF659" evidence="2">
    <location>
        <begin position="129"/>
        <end position="280"/>
    </location>
</feature>
<feature type="region of interest" description="Disordered" evidence="1">
    <location>
        <begin position="651"/>
        <end position="670"/>
    </location>
</feature>
<evidence type="ECO:0000259" key="2">
    <source>
        <dbReference type="Pfam" id="PF04937"/>
    </source>
</evidence>
<protein>
    <submittedName>
        <fullName evidence="4">Uncharacterized protein</fullName>
    </submittedName>
</protein>
<reference evidence="4 5" key="1">
    <citation type="journal article" date="2022" name="Nat. Plants">
        <title>Genomes of leafy and leafless Platanthera orchids illuminate the evolution of mycoheterotrophy.</title>
        <authorList>
            <person name="Li M.H."/>
            <person name="Liu K.W."/>
            <person name="Li Z."/>
            <person name="Lu H.C."/>
            <person name="Ye Q.L."/>
            <person name="Zhang D."/>
            <person name="Wang J.Y."/>
            <person name="Li Y.F."/>
            <person name="Zhong Z.M."/>
            <person name="Liu X."/>
            <person name="Yu X."/>
            <person name="Liu D.K."/>
            <person name="Tu X.D."/>
            <person name="Liu B."/>
            <person name="Hao Y."/>
            <person name="Liao X.Y."/>
            <person name="Jiang Y.T."/>
            <person name="Sun W.H."/>
            <person name="Chen J."/>
            <person name="Chen Y.Q."/>
            <person name="Ai Y."/>
            <person name="Zhai J.W."/>
            <person name="Wu S.S."/>
            <person name="Zhou Z."/>
            <person name="Hsiao Y.Y."/>
            <person name="Wu W.L."/>
            <person name="Chen Y.Y."/>
            <person name="Lin Y.F."/>
            <person name="Hsu J.L."/>
            <person name="Li C.Y."/>
            <person name="Wang Z.W."/>
            <person name="Zhao X."/>
            <person name="Zhong W.Y."/>
            <person name="Ma X.K."/>
            <person name="Ma L."/>
            <person name="Huang J."/>
            <person name="Chen G.Z."/>
            <person name="Huang M.Z."/>
            <person name="Huang L."/>
            <person name="Peng D.H."/>
            <person name="Luo Y.B."/>
            <person name="Zou S.Q."/>
            <person name="Chen S.P."/>
            <person name="Lan S."/>
            <person name="Tsai W.C."/>
            <person name="Van de Peer Y."/>
            <person name="Liu Z.J."/>
        </authorList>
    </citation>
    <scope>NUCLEOTIDE SEQUENCE [LARGE SCALE GENOMIC DNA]</scope>
    <source>
        <strain evidence="4">Lor287</strain>
    </source>
</reference>
<proteinExistence type="predicted"/>
<evidence type="ECO:0000313" key="5">
    <source>
        <dbReference type="Proteomes" id="UP001418222"/>
    </source>
</evidence>